<reference evidence="2 3" key="1">
    <citation type="submission" date="2014-09" db="EMBL/GenBank/DDBJ databases">
        <title>Genome sequencing and annotation of Bacillus Okhensis strain Kh10-101T.</title>
        <authorList>
            <person name="Prakash J.S."/>
        </authorList>
    </citation>
    <scope>NUCLEOTIDE SEQUENCE [LARGE SCALE GENOMIC DNA]</scope>
    <source>
        <strain evidence="3">Kh10-101T</strain>
    </source>
</reference>
<evidence type="ECO:0000259" key="1">
    <source>
        <dbReference type="Pfam" id="PF00561"/>
    </source>
</evidence>
<dbReference type="STRING" id="333138.LQ50_02990"/>
<comment type="caution">
    <text evidence="2">The sequence shown here is derived from an EMBL/GenBank/DDBJ whole genome shotgun (WGS) entry which is preliminary data.</text>
</comment>
<dbReference type="Proteomes" id="UP000030832">
    <property type="component" value="Unassembled WGS sequence"/>
</dbReference>
<accession>A0A0B0IPS4</accession>
<dbReference type="eggNOG" id="COG0596">
    <property type="taxonomic scope" value="Bacteria"/>
</dbReference>
<evidence type="ECO:0000313" key="2">
    <source>
        <dbReference type="EMBL" id="KHF41681.1"/>
    </source>
</evidence>
<dbReference type="SUPFAM" id="SSF53474">
    <property type="entry name" value="alpha/beta-Hydrolases"/>
    <property type="match status" value="1"/>
</dbReference>
<evidence type="ECO:0000313" key="3">
    <source>
        <dbReference type="Proteomes" id="UP000030832"/>
    </source>
</evidence>
<keyword evidence="2" id="KW-0378">Hydrolase</keyword>
<dbReference type="GO" id="GO:0016020">
    <property type="term" value="C:membrane"/>
    <property type="evidence" value="ECO:0007669"/>
    <property type="project" value="TreeGrafter"/>
</dbReference>
<feature type="domain" description="AB hydrolase-1" evidence="1">
    <location>
        <begin position="26"/>
        <end position="150"/>
    </location>
</feature>
<sequence length="241" mass="27781">MTKEMYVQVDDCKLFAKIIGESYTKPTIVMEAGYGDDSKTWDSVIDELSMLSKVLVYDRAGVGKSEANSKPRTSFQMVRELNELIKKAKIKPPYILVGHSFGGVNARIYATEYPLEVCGLLLIDSTPEEYRERFLPTMTKAFQKAYNNQFVHECNYDEFNESLHYVKATKRKLDVPLMVLSAGKKAHYSYKSQKLWNDMQRECVDLSSNGEFMIVENSAHYIHHEEPQVVINALKKLMDHW</sequence>
<protein>
    <submittedName>
        <fullName evidence="2">Alpha/beta hydrolase</fullName>
    </submittedName>
</protein>
<dbReference type="AlphaFoldDB" id="A0A0B0IPS4"/>
<dbReference type="GO" id="GO:0046464">
    <property type="term" value="P:acylglycerol catabolic process"/>
    <property type="evidence" value="ECO:0007669"/>
    <property type="project" value="TreeGrafter"/>
</dbReference>
<organism evidence="2 3">
    <name type="scientific">Halalkalibacter okhensis</name>
    <dbReference type="NCBI Taxonomy" id="333138"/>
    <lineage>
        <taxon>Bacteria</taxon>
        <taxon>Bacillati</taxon>
        <taxon>Bacillota</taxon>
        <taxon>Bacilli</taxon>
        <taxon>Bacillales</taxon>
        <taxon>Bacillaceae</taxon>
        <taxon>Halalkalibacter</taxon>
    </lineage>
</organism>
<dbReference type="Gene3D" id="3.40.50.1820">
    <property type="entry name" value="alpha/beta hydrolase"/>
    <property type="match status" value="1"/>
</dbReference>
<dbReference type="RefSeq" id="WP_034625893.1">
    <property type="nucleotide sequence ID" value="NZ_JRJU01000002.1"/>
</dbReference>
<dbReference type="InterPro" id="IPR029058">
    <property type="entry name" value="AB_hydrolase_fold"/>
</dbReference>
<dbReference type="OrthoDB" id="59888at2"/>
<dbReference type="PANTHER" id="PTHR43798:SF33">
    <property type="entry name" value="HYDROLASE, PUTATIVE (AFU_ORTHOLOGUE AFUA_2G14860)-RELATED"/>
    <property type="match status" value="1"/>
</dbReference>
<dbReference type="EMBL" id="JRJU01000002">
    <property type="protein sequence ID" value="KHF41681.1"/>
    <property type="molecule type" value="Genomic_DNA"/>
</dbReference>
<proteinExistence type="predicted"/>
<name>A0A0B0IPS4_9BACI</name>
<dbReference type="Pfam" id="PF00561">
    <property type="entry name" value="Abhydrolase_1"/>
    <property type="match status" value="1"/>
</dbReference>
<dbReference type="GO" id="GO:0047372">
    <property type="term" value="F:monoacylglycerol lipase activity"/>
    <property type="evidence" value="ECO:0007669"/>
    <property type="project" value="TreeGrafter"/>
</dbReference>
<dbReference type="InterPro" id="IPR000073">
    <property type="entry name" value="AB_hydrolase_1"/>
</dbReference>
<dbReference type="InterPro" id="IPR050266">
    <property type="entry name" value="AB_hydrolase_sf"/>
</dbReference>
<dbReference type="PANTHER" id="PTHR43798">
    <property type="entry name" value="MONOACYLGLYCEROL LIPASE"/>
    <property type="match status" value="1"/>
</dbReference>
<dbReference type="PRINTS" id="PR00111">
    <property type="entry name" value="ABHYDROLASE"/>
</dbReference>
<gene>
    <name evidence="2" type="ORF">LQ50_02990</name>
</gene>
<keyword evidence="3" id="KW-1185">Reference proteome</keyword>